<comment type="caution">
    <text evidence="1">The sequence shown here is derived from an EMBL/GenBank/DDBJ whole genome shotgun (WGS) entry which is preliminary data.</text>
</comment>
<protein>
    <submittedName>
        <fullName evidence="1">Uncharacterized protein</fullName>
    </submittedName>
</protein>
<evidence type="ECO:0000313" key="2">
    <source>
        <dbReference type="Proteomes" id="UP001212152"/>
    </source>
</evidence>
<name>A0AAD5TI04_9FUNG</name>
<proteinExistence type="predicted"/>
<accession>A0AAD5TI04</accession>
<dbReference type="GO" id="GO:0043291">
    <property type="term" value="C:RAVE complex"/>
    <property type="evidence" value="ECO:0007669"/>
    <property type="project" value="TreeGrafter"/>
</dbReference>
<dbReference type="EMBL" id="JADGJQ010000039">
    <property type="protein sequence ID" value="KAJ3176579.1"/>
    <property type="molecule type" value="Genomic_DNA"/>
</dbReference>
<organism evidence="1 2">
    <name type="scientific">Geranomyces variabilis</name>
    <dbReference type="NCBI Taxonomy" id="109894"/>
    <lineage>
        <taxon>Eukaryota</taxon>
        <taxon>Fungi</taxon>
        <taxon>Fungi incertae sedis</taxon>
        <taxon>Chytridiomycota</taxon>
        <taxon>Chytridiomycota incertae sedis</taxon>
        <taxon>Chytridiomycetes</taxon>
        <taxon>Spizellomycetales</taxon>
        <taxon>Powellomycetaceae</taxon>
        <taxon>Geranomyces</taxon>
    </lineage>
</organism>
<dbReference type="PANTHER" id="PTHR13618:SF1">
    <property type="entry name" value="PROTEIN ROGDI HOMOLOG"/>
    <property type="match status" value="1"/>
</dbReference>
<dbReference type="PANTHER" id="PTHR13618">
    <property type="entry name" value="LEUCINE ZIPPER CONTAINING TRANSCRIPTION FACTOR LZF1"/>
    <property type="match status" value="1"/>
</dbReference>
<dbReference type="InterPro" id="IPR028241">
    <property type="entry name" value="RAVE2/Rogdi"/>
</dbReference>
<dbReference type="Proteomes" id="UP001212152">
    <property type="component" value="Unassembled WGS sequence"/>
</dbReference>
<keyword evidence="2" id="KW-1185">Reference proteome</keyword>
<reference evidence="1" key="1">
    <citation type="submission" date="2020-05" db="EMBL/GenBank/DDBJ databases">
        <title>Phylogenomic resolution of chytrid fungi.</title>
        <authorList>
            <person name="Stajich J.E."/>
            <person name="Amses K."/>
            <person name="Simmons R."/>
            <person name="Seto K."/>
            <person name="Myers J."/>
            <person name="Bonds A."/>
            <person name="Quandt C.A."/>
            <person name="Barry K."/>
            <person name="Liu P."/>
            <person name="Grigoriev I."/>
            <person name="Longcore J.E."/>
            <person name="James T.Y."/>
        </authorList>
    </citation>
    <scope>NUCLEOTIDE SEQUENCE</scope>
    <source>
        <strain evidence="1">JEL0379</strain>
    </source>
</reference>
<dbReference type="AlphaFoldDB" id="A0AAD5TI04"/>
<sequence>MAPPSSKGLELTLKLPHYNRGNAVKVTINSAQPPHLEQLRAAQYCLTLALQSFAKYPMSTRDQAGLSKLLDRIAAATRKAQKSLSRYKENNGFPSKECNVKSFSPDLPEDLVIEFFVLQSSLMVSIRALNYPQQGIPLQIQSKILGKFRNIKLETYRGRPVEVLDEITVGSACPRLATLIRSLNTICGLCEDMQNKLRMFK</sequence>
<dbReference type="Pfam" id="PF10259">
    <property type="entry name" value="Rogdi_lz"/>
    <property type="match status" value="1"/>
</dbReference>
<evidence type="ECO:0000313" key="1">
    <source>
        <dbReference type="EMBL" id="KAJ3176579.1"/>
    </source>
</evidence>
<gene>
    <name evidence="1" type="ORF">HDU87_004907</name>
</gene>